<dbReference type="AlphaFoldDB" id="D7CIY3"/>
<dbReference type="STRING" id="643648.Slip_2118"/>
<dbReference type="GO" id="GO:0005829">
    <property type="term" value="C:cytosol"/>
    <property type="evidence" value="ECO:0007669"/>
    <property type="project" value="TreeGrafter"/>
</dbReference>
<dbReference type="EMBL" id="CP002048">
    <property type="protein sequence ID" value="ADI02861.1"/>
    <property type="molecule type" value="Genomic_DNA"/>
</dbReference>
<dbReference type="eggNOG" id="COG0347">
    <property type="taxonomic scope" value="Bacteria"/>
</dbReference>
<dbReference type="KEGG" id="slp:Slip_2118"/>
<dbReference type="InterPro" id="IPR002187">
    <property type="entry name" value="N-reg_PII"/>
</dbReference>
<name>D7CIY3_SYNLT</name>
<keyword evidence="1" id="KW-0597">Phosphoprotein</keyword>
<protein>
    <submittedName>
        <fullName evidence="3">Nitrogen regulatory protein P-II</fullName>
    </submittedName>
</protein>
<reference evidence="4" key="1">
    <citation type="journal article" date="2010" name="Stand. Genomic Sci.">
        <title>Complete genome sequence of Syntrophothermus lipocalidus type strain (TGB-C1T).</title>
        <authorList>
            <consortium name="US DOE Joint Genome Institute (JGI-PGF)"/>
            <person name="Djao O."/>
            <person name="Zhang X."/>
            <person name="Lucas S."/>
            <person name="Lapidus A."/>
            <person name="Glavina Del Rio T."/>
            <person name="Nolan M."/>
            <person name="Tice H."/>
            <person name="Cheng J."/>
            <person name="Han C."/>
            <person name="Tapia R."/>
            <person name="Goodwin L."/>
            <person name="Pitluck S."/>
            <person name="Liolios K."/>
            <person name="Ivanova N."/>
            <person name="Mavromatis K."/>
            <person name="Mikhailova N."/>
            <person name="Ovchinnikova G."/>
            <person name="Pati A."/>
            <person name="Brambilla E."/>
            <person name="Chen A."/>
            <person name="Palaniappan K."/>
            <person name="Land M."/>
            <person name="Hauser L."/>
            <person name="Chang Y."/>
            <person name="Jeffries C."/>
            <person name="Rohde M."/>
            <person name="Sikorski J."/>
            <person name="Spring S."/>
            <person name="Goker M."/>
            <person name="Detter J."/>
            <person name="Woyke T."/>
            <person name="Bristow J."/>
            <person name="Eisen J."/>
            <person name="Markowitz V."/>
            <person name="Hugenholtz P."/>
            <person name="Kyrpides N."/>
            <person name="Klenk H."/>
        </authorList>
    </citation>
    <scope>NUCLEOTIDE SEQUENCE [LARGE SCALE GENOMIC DNA]</scope>
    <source>
        <strain evidence="4">DSM 12680 / TGB-C1</strain>
    </source>
</reference>
<dbReference type="PROSITE" id="PS00638">
    <property type="entry name" value="PII_GLNB_CTER"/>
    <property type="match status" value="1"/>
</dbReference>
<dbReference type="Pfam" id="PF00543">
    <property type="entry name" value="P-II"/>
    <property type="match status" value="1"/>
</dbReference>
<accession>D7CIY3</accession>
<keyword evidence="4" id="KW-1185">Reference proteome</keyword>
<gene>
    <name evidence="3" type="ordered locus">Slip_2118</name>
</gene>
<dbReference type="HOGENOM" id="CLU_082268_0_0_9"/>
<comment type="similarity">
    <text evidence="2">Belongs to the P(II) protein family.</text>
</comment>
<dbReference type="GO" id="GO:0030234">
    <property type="term" value="F:enzyme regulator activity"/>
    <property type="evidence" value="ECO:0007669"/>
    <property type="project" value="InterPro"/>
</dbReference>
<dbReference type="InterPro" id="IPR015867">
    <property type="entry name" value="N-reg_PII/ATP_PRibTrfase_C"/>
</dbReference>
<dbReference type="Proteomes" id="UP000000378">
    <property type="component" value="Chromosome"/>
</dbReference>
<feature type="modified residue" description="O-UMP-tyrosine" evidence="1">
    <location>
        <position position="51"/>
    </location>
</feature>
<dbReference type="SMART" id="SM00938">
    <property type="entry name" value="P-II"/>
    <property type="match status" value="1"/>
</dbReference>
<sequence length="112" mass="12536">MFKLEIIVREEKLEEVIEALGEVGYPGLSIASIEGRGQQKGLQEQFRGRAYTIPFLPKRKIEVLIRENDLERVKETVIKAARTGEPGDGKIFITPVVDVIRIRTGETGESAI</sequence>
<dbReference type="InterPro" id="IPR011322">
    <property type="entry name" value="N-reg_PII-like_a/b"/>
</dbReference>
<dbReference type="PRINTS" id="PR00340">
    <property type="entry name" value="PIIGLNB"/>
</dbReference>
<dbReference type="PANTHER" id="PTHR30115:SF11">
    <property type="entry name" value="NITROGEN REGULATORY PROTEIN P-II HOMOLOG"/>
    <property type="match status" value="1"/>
</dbReference>
<dbReference type="GO" id="GO:0006808">
    <property type="term" value="P:regulation of nitrogen utilization"/>
    <property type="evidence" value="ECO:0007669"/>
    <property type="project" value="InterPro"/>
</dbReference>
<dbReference type="InterPro" id="IPR017918">
    <property type="entry name" value="N-reg_PII_CS"/>
</dbReference>
<evidence type="ECO:0000256" key="1">
    <source>
        <dbReference type="PIRSR" id="PIRSR602187-50"/>
    </source>
</evidence>
<dbReference type="PANTHER" id="PTHR30115">
    <property type="entry name" value="NITROGEN REGULATORY PROTEIN P-II"/>
    <property type="match status" value="1"/>
</dbReference>
<dbReference type="RefSeq" id="WP_013176263.1">
    <property type="nucleotide sequence ID" value="NC_014220.1"/>
</dbReference>
<evidence type="ECO:0000256" key="2">
    <source>
        <dbReference type="RuleBase" id="RU003936"/>
    </source>
</evidence>
<dbReference type="SUPFAM" id="SSF54913">
    <property type="entry name" value="GlnB-like"/>
    <property type="match status" value="1"/>
</dbReference>
<evidence type="ECO:0000313" key="4">
    <source>
        <dbReference type="Proteomes" id="UP000000378"/>
    </source>
</evidence>
<proteinExistence type="inferred from homology"/>
<dbReference type="Gene3D" id="3.30.70.120">
    <property type="match status" value="1"/>
</dbReference>
<dbReference type="PROSITE" id="PS51343">
    <property type="entry name" value="PII_GLNB_DOM"/>
    <property type="match status" value="1"/>
</dbReference>
<dbReference type="GO" id="GO:0005524">
    <property type="term" value="F:ATP binding"/>
    <property type="evidence" value="ECO:0007669"/>
    <property type="project" value="TreeGrafter"/>
</dbReference>
<reference evidence="3 4" key="2">
    <citation type="journal article" date="2010" name="Stand. Genomic Sci.">
        <title>Complete genome sequence of Syntrophothermus lipocalidus type strain (TGB-C1).</title>
        <authorList>
            <person name="Djao O.D."/>
            <person name="Zhang X."/>
            <person name="Lucas S."/>
            <person name="Lapidus A."/>
            <person name="Del Rio T.G."/>
            <person name="Nolan M."/>
            <person name="Tice H."/>
            <person name="Cheng J.F."/>
            <person name="Han C."/>
            <person name="Tapia R."/>
            <person name="Goodwin L."/>
            <person name="Pitluck S."/>
            <person name="Liolios K."/>
            <person name="Ivanova N."/>
            <person name="Mavromatis K."/>
            <person name="Mikhailova N."/>
            <person name="Ovchinnikova G."/>
            <person name="Pati A."/>
            <person name="Brambilla E."/>
            <person name="Chen A."/>
            <person name="Palaniappan K."/>
            <person name="Land M."/>
            <person name="Hauser L."/>
            <person name="Chang Y.J."/>
            <person name="Jeffries C.D."/>
            <person name="Rohde M."/>
            <person name="Sikorski J."/>
            <person name="Spring S."/>
            <person name="Goker M."/>
            <person name="Detter J.C."/>
            <person name="Woyke T."/>
            <person name="Bristow J."/>
            <person name="Eisen J.A."/>
            <person name="Markowitz V."/>
            <person name="Hugenholtz P."/>
            <person name="Kyrpides N.C."/>
            <person name="Klenk H.P."/>
        </authorList>
    </citation>
    <scope>NUCLEOTIDE SEQUENCE [LARGE SCALE GENOMIC DNA]</scope>
    <source>
        <strain evidence="4">DSM 12680 / TGB-C1</strain>
    </source>
</reference>
<organism evidence="3 4">
    <name type="scientific">Syntrophothermus lipocalidus (strain DSM 12680 / TGB-C1)</name>
    <dbReference type="NCBI Taxonomy" id="643648"/>
    <lineage>
        <taxon>Bacteria</taxon>
        <taxon>Bacillati</taxon>
        <taxon>Bacillota</taxon>
        <taxon>Clostridia</taxon>
        <taxon>Eubacteriales</taxon>
        <taxon>Syntrophomonadaceae</taxon>
        <taxon>Syntrophothermus</taxon>
    </lineage>
</organism>
<dbReference type="OrthoDB" id="9802729at2"/>
<evidence type="ECO:0000313" key="3">
    <source>
        <dbReference type="EMBL" id="ADI02861.1"/>
    </source>
</evidence>